<feature type="region of interest" description="Disordered" evidence="1">
    <location>
        <begin position="346"/>
        <end position="368"/>
    </location>
</feature>
<accession>K1Y502</accession>
<evidence type="ECO:0000313" key="2">
    <source>
        <dbReference type="EMBL" id="EKD20209.1"/>
    </source>
</evidence>
<sequence length="461" mass="52207">MSPPSTHCIGELSAKDLERFTQTLSLPVRTLPSPAWLKDQQACIPDLPYRLRKPHSLLPRLAMALPFTDKACLCKSHRGLDPHLIRRIFLQVSAECTTRLSRLVESPQPRPIALFVRRLQTINSLWMDPDLYRVTFACMPDEERFERVPSECEACILASVGGSPSMLFDLRASMLGRRKKGKHEPRLLRLVDAWMEWTAQGDVLRTASDSFAKDVRACRRRMQKARRQQKRGGQAGTGIETEDPREQLLQNDFYAEEHREREESNEDDPEGSIIDYYASRVRRNTGGRTDARAMHPAFRESMSFPLSPVSARESLPPRPGNPTAYTGTEPSMARHRGAAAARPGPPLAWANNNNNHHRKPPRHTAAYSESVYSRAPDGSAVGSDLHLPPMPPLARRMNSSEEQADAYLEMLVHDLDEEGAYVSPRVDWGRALREREVMDDAQAEADDRRQTTMTDFIRPRA</sequence>
<dbReference type="EMBL" id="JH921430">
    <property type="protein sequence ID" value="EKD20209.1"/>
    <property type="molecule type" value="Genomic_DNA"/>
</dbReference>
<feature type="region of interest" description="Disordered" evidence="1">
    <location>
        <begin position="308"/>
        <end position="330"/>
    </location>
</feature>
<organism evidence="2 3">
    <name type="scientific">Marssonina brunnea f. sp. multigermtubi (strain MB_m1)</name>
    <name type="common">Marssonina leaf spot fungus</name>
    <dbReference type="NCBI Taxonomy" id="1072389"/>
    <lineage>
        <taxon>Eukaryota</taxon>
        <taxon>Fungi</taxon>
        <taxon>Dikarya</taxon>
        <taxon>Ascomycota</taxon>
        <taxon>Pezizomycotina</taxon>
        <taxon>Leotiomycetes</taxon>
        <taxon>Helotiales</taxon>
        <taxon>Drepanopezizaceae</taxon>
        <taxon>Drepanopeziza</taxon>
    </lineage>
</organism>
<proteinExistence type="predicted"/>
<protein>
    <submittedName>
        <fullName evidence="2">Uncharacterized protein</fullName>
    </submittedName>
</protein>
<keyword evidence="3" id="KW-1185">Reference proteome</keyword>
<feature type="region of interest" description="Disordered" evidence="1">
    <location>
        <begin position="439"/>
        <end position="461"/>
    </location>
</feature>
<evidence type="ECO:0000313" key="3">
    <source>
        <dbReference type="Proteomes" id="UP000006753"/>
    </source>
</evidence>
<dbReference type="HOGENOM" id="CLU_593226_0_0_1"/>
<dbReference type="OrthoDB" id="3786931at2759"/>
<evidence type="ECO:0000256" key="1">
    <source>
        <dbReference type="SAM" id="MobiDB-lite"/>
    </source>
</evidence>
<feature type="region of interest" description="Disordered" evidence="1">
    <location>
        <begin position="224"/>
        <end position="245"/>
    </location>
</feature>
<dbReference type="AlphaFoldDB" id="K1Y502"/>
<gene>
    <name evidence="2" type="ORF">MBM_02161</name>
</gene>
<dbReference type="OMA" id="LNSIWMQ"/>
<reference evidence="2 3" key="1">
    <citation type="journal article" date="2012" name="BMC Genomics">
        <title>Sequencing the genome of Marssonina brunnea reveals fungus-poplar co-evolution.</title>
        <authorList>
            <person name="Zhu S."/>
            <person name="Cao Y.-Z."/>
            <person name="Jiang C."/>
            <person name="Tan B.-Y."/>
            <person name="Wang Z."/>
            <person name="Feng S."/>
            <person name="Zhang L."/>
            <person name="Su X.-H."/>
            <person name="Brejova B."/>
            <person name="Vinar T."/>
            <person name="Xu M."/>
            <person name="Wang M.-X."/>
            <person name="Zhang S.-G."/>
            <person name="Huang M.-R."/>
            <person name="Wu R."/>
            <person name="Zhou Y."/>
        </authorList>
    </citation>
    <scope>NUCLEOTIDE SEQUENCE [LARGE SCALE GENOMIC DNA]</scope>
    <source>
        <strain evidence="2 3">MB_m1</strain>
    </source>
</reference>
<dbReference type="eggNOG" id="ENOG502T1M3">
    <property type="taxonomic scope" value="Eukaryota"/>
</dbReference>
<name>K1Y502_MARBU</name>
<dbReference type="Proteomes" id="UP000006753">
    <property type="component" value="Unassembled WGS sequence"/>
</dbReference>
<dbReference type="InParanoid" id="K1Y502"/>
<dbReference type="KEGG" id="mbe:MBM_02161"/>